<evidence type="ECO:0000313" key="1">
    <source>
        <dbReference type="EMBL" id="GAF96683.1"/>
    </source>
</evidence>
<dbReference type="AlphaFoldDB" id="X0TSY8"/>
<reference evidence="1" key="1">
    <citation type="journal article" date="2014" name="Front. Microbiol.">
        <title>High frequency of phylogenetically diverse reductive dehalogenase-homologous genes in deep subseafloor sedimentary metagenomes.</title>
        <authorList>
            <person name="Kawai M."/>
            <person name="Futagami T."/>
            <person name="Toyoda A."/>
            <person name="Takaki Y."/>
            <person name="Nishi S."/>
            <person name="Hori S."/>
            <person name="Arai W."/>
            <person name="Tsubouchi T."/>
            <person name="Morono Y."/>
            <person name="Uchiyama I."/>
            <person name="Ito T."/>
            <person name="Fujiyama A."/>
            <person name="Inagaki F."/>
            <person name="Takami H."/>
        </authorList>
    </citation>
    <scope>NUCLEOTIDE SEQUENCE</scope>
    <source>
        <strain evidence="1">Expedition CK06-06</strain>
    </source>
</reference>
<dbReference type="PROSITE" id="PS51257">
    <property type="entry name" value="PROKAR_LIPOPROTEIN"/>
    <property type="match status" value="1"/>
</dbReference>
<organism evidence="1">
    <name type="scientific">marine sediment metagenome</name>
    <dbReference type="NCBI Taxonomy" id="412755"/>
    <lineage>
        <taxon>unclassified sequences</taxon>
        <taxon>metagenomes</taxon>
        <taxon>ecological metagenomes</taxon>
    </lineage>
</organism>
<comment type="caution">
    <text evidence="1">The sequence shown here is derived from an EMBL/GenBank/DDBJ whole genome shotgun (WGS) entry which is preliminary data.</text>
</comment>
<name>X0TSY8_9ZZZZ</name>
<proteinExistence type="predicted"/>
<feature type="non-terminal residue" evidence="1">
    <location>
        <position position="195"/>
    </location>
</feature>
<dbReference type="EMBL" id="BARS01017331">
    <property type="protein sequence ID" value="GAF96683.1"/>
    <property type="molecule type" value="Genomic_DNA"/>
</dbReference>
<gene>
    <name evidence="1" type="ORF">S01H1_28360</name>
</gene>
<accession>X0TSY8</accession>
<protein>
    <submittedName>
        <fullName evidence="1">Uncharacterized protein</fullName>
    </submittedName>
</protein>
<sequence length="195" mass="21268">MIGRRILALSLVLVICACGRTGTPLAQSYESIDDLLNALDDAGAEIVTISLDAPLLEVDSRTVMLNGEKTEFYEFENADEREGGVIHLQALLEEAWKDTANELSSARIWSHDRLIVVYFGRDGGAILLLSGLLGDPLQKPELAEDEPYPPAVPAAIHALAEAKGEDPSLIKVLSYTFVTWSDGCLEYPHPDEECT</sequence>